<keyword evidence="3" id="KW-1185">Reference proteome</keyword>
<evidence type="ECO:0000313" key="2">
    <source>
        <dbReference type="EMBL" id="OQE31481.1"/>
    </source>
</evidence>
<gene>
    <name evidence="2" type="ORF">PENSTE_c001G01169</name>
</gene>
<dbReference type="Proteomes" id="UP000191285">
    <property type="component" value="Unassembled WGS sequence"/>
</dbReference>
<organism evidence="2 3">
    <name type="scientific">Penicillium steckii</name>
    <dbReference type="NCBI Taxonomy" id="303698"/>
    <lineage>
        <taxon>Eukaryota</taxon>
        <taxon>Fungi</taxon>
        <taxon>Dikarya</taxon>
        <taxon>Ascomycota</taxon>
        <taxon>Pezizomycotina</taxon>
        <taxon>Eurotiomycetes</taxon>
        <taxon>Eurotiomycetidae</taxon>
        <taxon>Eurotiales</taxon>
        <taxon>Aspergillaceae</taxon>
        <taxon>Penicillium</taxon>
    </lineage>
</organism>
<protein>
    <submittedName>
        <fullName evidence="2">Uncharacterized protein</fullName>
    </submittedName>
</protein>
<feature type="region of interest" description="Disordered" evidence="1">
    <location>
        <begin position="1"/>
        <end position="28"/>
    </location>
</feature>
<comment type="caution">
    <text evidence="2">The sequence shown here is derived from an EMBL/GenBank/DDBJ whole genome shotgun (WGS) entry which is preliminary data.</text>
</comment>
<evidence type="ECO:0000313" key="3">
    <source>
        <dbReference type="Proteomes" id="UP000191285"/>
    </source>
</evidence>
<accession>A0A1V6TYY8</accession>
<feature type="compositionally biased region" description="Basic and acidic residues" evidence="1">
    <location>
        <begin position="1"/>
        <end position="18"/>
    </location>
</feature>
<dbReference type="AlphaFoldDB" id="A0A1V6TYY8"/>
<evidence type="ECO:0000256" key="1">
    <source>
        <dbReference type="SAM" id="MobiDB-lite"/>
    </source>
</evidence>
<proteinExistence type="predicted"/>
<name>A0A1V6TYY8_9EURO</name>
<dbReference type="EMBL" id="MLKD01000001">
    <property type="protein sequence ID" value="OQE31481.1"/>
    <property type="molecule type" value="Genomic_DNA"/>
</dbReference>
<reference evidence="3" key="1">
    <citation type="journal article" date="2017" name="Nat. Microbiol.">
        <title>Global analysis of biosynthetic gene clusters reveals vast potential of secondary metabolite production in Penicillium species.</title>
        <authorList>
            <person name="Nielsen J.C."/>
            <person name="Grijseels S."/>
            <person name="Prigent S."/>
            <person name="Ji B."/>
            <person name="Dainat J."/>
            <person name="Nielsen K.F."/>
            <person name="Frisvad J.C."/>
            <person name="Workman M."/>
            <person name="Nielsen J."/>
        </authorList>
    </citation>
    <scope>NUCLEOTIDE SEQUENCE [LARGE SCALE GENOMIC DNA]</scope>
    <source>
        <strain evidence="3">IBT 24891</strain>
    </source>
</reference>
<sequence length="28" mass="3327">MLTRSKTKENGEEFKDPDLYDQQADYGF</sequence>